<evidence type="ECO:0000313" key="3">
    <source>
        <dbReference type="Proteomes" id="UP000030745"/>
    </source>
</evidence>
<evidence type="ECO:0000259" key="1">
    <source>
        <dbReference type="SMART" id="SM00225"/>
    </source>
</evidence>
<dbReference type="GeneID" id="24137669"/>
<dbReference type="PANTHER" id="PTHR11145:SF8">
    <property type="entry name" value="RE57120P"/>
    <property type="match status" value="1"/>
</dbReference>
<evidence type="ECO:0000313" key="2">
    <source>
        <dbReference type="EMBL" id="KDO18655.1"/>
    </source>
</evidence>
<dbReference type="Gene3D" id="2.60.120.920">
    <property type="match status" value="1"/>
</dbReference>
<dbReference type="OrthoDB" id="2414723at2759"/>
<dbReference type="InterPro" id="IPR045068">
    <property type="entry name" value="BACURD1-3"/>
</dbReference>
<keyword evidence="3" id="KW-1185">Reference proteome</keyword>
<sequence>MRVEDAVAARWDRIKKELAPQAKLELKSPGVVDAMQLLQHMEREVERYRRTPKPLGHPVTPAMEARVAAAAMAAAEMVTLNVGGTCFATTRSNLLRFEGSYFATMVESALWQPNARGEYFIDMEPTYFDRIVAYLRTGTLSFDGLASADVREFRRLLDYLQLSFVPTEWDPTYCGHSLELQMHNLVVVQKGLGWSSVLSTAPSPFFSVRVLAHHHVDIGFTTRAKFEPNKGHALHPGFFFGCERGYAYSAHEKKPFPKQRGKLIVTASFNQAARDISFEVNGHMLVSPFRLVPTDEPLYPIVRLGEREASVEMTGGHWCEDV</sequence>
<proteinExistence type="predicted"/>
<dbReference type="GO" id="GO:0051260">
    <property type="term" value="P:protein homooligomerization"/>
    <property type="evidence" value="ECO:0007669"/>
    <property type="project" value="InterPro"/>
</dbReference>
<gene>
    <name evidence="2" type="ORF">SPRG_16001</name>
</gene>
<dbReference type="SUPFAM" id="SSF54695">
    <property type="entry name" value="POZ domain"/>
    <property type="match status" value="1"/>
</dbReference>
<accession>A0A067BPH1</accession>
<dbReference type="InterPro" id="IPR013320">
    <property type="entry name" value="ConA-like_dom_sf"/>
</dbReference>
<dbReference type="InterPro" id="IPR011333">
    <property type="entry name" value="SKP1/BTB/POZ_sf"/>
</dbReference>
<dbReference type="InterPro" id="IPR043136">
    <property type="entry name" value="B30.2/SPRY_sf"/>
</dbReference>
<dbReference type="SMART" id="SM00225">
    <property type="entry name" value="BTB"/>
    <property type="match status" value="1"/>
</dbReference>
<dbReference type="CDD" id="cd18316">
    <property type="entry name" value="BTB_POZ_KCTD-like"/>
    <property type="match status" value="1"/>
</dbReference>
<name>A0A067BPH1_SAPPC</name>
<dbReference type="EMBL" id="KK583409">
    <property type="protein sequence ID" value="KDO18655.1"/>
    <property type="molecule type" value="Genomic_DNA"/>
</dbReference>
<organism evidence="2 3">
    <name type="scientific">Saprolegnia parasitica (strain CBS 223.65)</name>
    <dbReference type="NCBI Taxonomy" id="695850"/>
    <lineage>
        <taxon>Eukaryota</taxon>
        <taxon>Sar</taxon>
        <taxon>Stramenopiles</taxon>
        <taxon>Oomycota</taxon>
        <taxon>Saprolegniomycetes</taxon>
        <taxon>Saprolegniales</taxon>
        <taxon>Saprolegniaceae</taxon>
        <taxon>Saprolegnia</taxon>
    </lineage>
</organism>
<dbReference type="VEuPathDB" id="FungiDB:SPRG_16001"/>
<dbReference type="KEGG" id="spar:SPRG_16001"/>
<protein>
    <recommendedName>
        <fullName evidence="1">BTB domain-containing protein</fullName>
    </recommendedName>
</protein>
<dbReference type="InterPro" id="IPR003131">
    <property type="entry name" value="T1-type_BTB"/>
</dbReference>
<dbReference type="Proteomes" id="UP000030745">
    <property type="component" value="Unassembled WGS sequence"/>
</dbReference>
<dbReference type="SUPFAM" id="SSF49899">
    <property type="entry name" value="Concanavalin A-like lectins/glucanases"/>
    <property type="match status" value="1"/>
</dbReference>
<reference evidence="2 3" key="1">
    <citation type="journal article" date="2013" name="PLoS Genet.">
        <title>Distinctive expansion of potential virulence genes in the genome of the oomycete fish pathogen Saprolegnia parasitica.</title>
        <authorList>
            <person name="Jiang R.H."/>
            <person name="de Bruijn I."/>
            <person name="Haas B.J."/>
            <person name="Belmonte R."/>
            <person name="Lobach L."/>
            <person name="Christie J."/>
            <person name="van den Ackerveken G."/>
            <person name="Bottin A."/>
            <person name="Bulone V."/>
            <person name="Diaz-Moreno S.M."/>
            <person name="Dumas B."/>
            <person name="Fan L."/>
            <person name="Gaulin E."/>
            <person name="Govers F."/>
            <person name="Grenville-Briggs L.J."/>
            <person name="Horner N.R."/>
            <person name="Levin J.Z."/>
            <person name="Mammella M."/>
            <person name="Meijer H.J."/>
            <person name="Morris P."/>
            <person name="Nusbaum C."/>
            <person name="Oome S."/>
            <person name="Phillips A.J."/>
            <person name="van Rooyen D."/>
            <person name="Rzeszutek E."/>
            <person name="Saraiva M."/>
            <person name="Secombes C.J."/>
            <person name="Seidl M.F."/>
            <person name="Snel B."/>
            <person name="Stassen J.H."/>
            <person name="Sykes S."/>
            <person name="Tripathy S."/>
            <person name="van den Berg H."/>
            <person name="Vega-Arreguin J.C."/>
            <person name="Wawra S."/>
            <person name="Young S.K."/>
            <person name="Zeng Q."/>
            <person name="Dieguez-Uribeondo J."/>
            <person name="Russ C."/>
            <person name="Tyler B.M."/>
            <person name="van West P."/>
        </authorList>
    </citation>
    <scope>NUCLEOTIDE SEQUENCE [LARGE SCALE GENOMIC DNA]</scope>
    <source>
        <strain evidence="2 3">CBS 223.65</strain>
    </source>
</reference>
<dbReference type="AlphaFoldDB" id="A0A067BPH1"/>
<dbReference type="PANTHER" id="PTHR11145">
    <property type="entry name" value="BTB/POZ DOMAIN-CONTAINING ADAPTER FOR CUL3-MEDIATED RHOA DEGRADATION PROTEIN FAMILY MEMBER"/>
    <property type="match status" value="1"/>
</dbReference>
<feature type="domain" description="BTB" evidence="1">
    <location>
        <begin position="76"/>
        <end position="177"/>
    </location>
</feature>
<dbReference type="Gene3D" id="3.30.710.10">
    <property type="entry name" value="Potassium Channel Kv1.1, Chain A"/>
    <property type="match status" value="1"/>
</dbReference>
<dbReference type="InterPro" id="IPR000210">
    <property type="entry name" value="BTB/POZ_dom"/>
</dbReference>
<dbReference type="RefSeq" id="XP_012210641.1">
    <property type="nucleotide sequence ID" value="XM_012355251.1"/>
</dbReference>
<dbReference type="Pfam" id="PF02214">
    <property type="entry name" value="BTB_2"/>
    <property type="match status" value="1"/>
</dbReference>